<feature type="binding site" evidence="1">
    <location>
        <position position="161"/>
    </location>
    <ligand>
        <name>Zn(2+)</name>
        <dbReference type="ChEBI" id="CHEBI:29105"/>
        <note>catalytic</note>
    </ligand>
</feature>
<gene>
    <name evidence="4" type="primary">Dmoj\GI22596</name>
    <name evidence="4" type="ORF">Dmoj_GI22596</name>
</gene>
<reference evidence="4 5" key="1">
    <citation type="journal article" date="2007" name="Nature">
        <title>Evolution of genes and genomes on the Drosophila phylogeny.</title>
        <authorList>
            <consortium name="Drosophila 12 Genomes Consortium"/>
            <person name="Clark A.G."/>
            <person name="Eisen M.B."/>
            <person name="Smith D.R."/>
            <person name="Bergman C.M."/>
            <person name="Oliver B."/>
            <person name="Markow T.A."/>
            <person name="Kaufman T.C."/>
            <person name="Kellis M."/>
            <person name="Gelbart W."/>
            <person name="Iyer V.N."/>
            <person name="Pollard D.A."/>
            <person name="Sackton T.B."/>
            <person name="Larracuente A.M."/>
            <person name="Singh N.D."/>
            <person name="Abad J.P."/>
            <person name="Abt D.N."/>
            <person name="Adryan B."/>
            <person name="Aguade M."/>
            <person name="Akashi H."/>
            <person name="Anderson W.W."/>
            <person name="Aquadro C.F."/>
            <person name="Ardell D.H."/>
            <person name="Arguello R."/>
            <person name="Artieri C.G."/>
            <person name="Barbash D.A."/>
            <person name="Barker D."/>
            <person name="Barsanti P."/>
            <person name="Batterham P."/>
            <person name="Batzoglou S."/>
            <person name="Begun D."/>
            <person name="Bhutkar A."/>
            <person name="Blanco E."/>
            <person name="Bosak S.A."/>
            <person name="Bradley R.K."/>
            <person name="Brand A.D."/>
            <person name="Brent M.R."/>
            <person name="Brooks A.N."/>
            <person name="Brown R.H."/>
            <person name="Butlin R.K."/>
            <person name="Caggese C."/>
            <person name="Calvi B.R."/>
            <person name="Bernardo de Carvalho A."/>
            <person name="Caspi A."/>
            <person name="Castrezana S."/>
            <person name="Celniker S.E."/>
            <person name="Chang J.L."/>
            <person name="Chapple C."/>
            <person name="Chatterji S."/>
            <person name="Chinwalla A."/>
            <person name="Civetta A."/>
            <person name="Clifton S.W."/>
            <person name="Comeron J.M."/>
            <person name="Costello J.C."/>
            <person name="Coyne J.A."/>
            <person name="Daub J."/>
            <person name="David R.G."/>
            <person name="Delcher A.L."/>
            <person name="Delehaunty K."/>
            <person name="Do C.B."/>
            <person name="Ebling H."/>
            <person name="Edwards K."/>
            <person name="Eickbush T."/>
            <person name="Evans J.D."/>
            <person name="Filipski A."/>
            <person name="Findeiss S."/>
            <person name="Freyhult E."/>
            <person name="Fulton L."/>
            <person name="Fulton R."/>
            <person name="Garcia A.C."/>
            <person name="Gardiner A."/>
            <person name="Garfield D.A."/>
            <person name="Garvin B.E."/>
            <person name="Gibson G."/>
            <person name="Gilbert D."/>
            <person name="Gnerre S."/>
            <person name="Godfrey J."/>
            <person name="Good R."/>
            <person name="Gotea V."/>
            <person name="Gravely B."/>
            <person name="Greenberg A.J."/>
            <person name="Griffiths-Jones S."/>
            <person name="Gross S."/>
            <person name="Guigo R."/>
            <person name="Gustafson E.A."/>
            <person name="Haerty W."/>
            <person name="Hahn M.W."/>
            <person name="Halligan D.L."/>
            <person name="Halpern A.L."/>
            <person name="Halter G.M."/>
            <person name="Han M.V."/>
            <person name="Heger A."/>
            <person name="Hillier L."/>
            <person name="Hinrichs A.S."/>
            <person name="Holmes I."/>
            <person name="Hoskins R.A."/>
            <person name="Hubisz M.J."/>
            <person name="Hultmark D."/>
            <person name="Huntley M.A."/>
            <person name="Jaffe D.B."/>
            <person name="Jagadeeshan S."/>
            <person name="Jeck W.R."/>
            <person name="Johnson J."/>
            <person name="Jones C.D."/>
            <person name="Jordan W.C."/>
            <person name="Karpen G.H."/>
            <person name="Kataoka E."/>
            <person name="Keightley P.D."/>
            <person name="Kheradpour P."/>
            <person name="Kirkness E.F."/>
            <person name="Koerich L.B."/>
            <person name="Kristiansen K."/>
            <person name="Kudrna D."/>
            <person name="Kulathinal R.J."/>
            <person name="Kumar S."/>
            <person name="Kwok R."/>
            <person name="Lander E."/>
            <person name="Langley C.H."/>
            <person name="Lapoint R."/>
            <person name="Lazzaro B.P."/>
            <person name="Lee S.J."/>
            <person name="Levesque L."/>
            <person name="Li R."/>
            <person name="Lin C.F."/>
            <person name="Lin M.F."/>
            <person name="Lindblad-Toh K."/>
            <person name="Llopart A."/>
            <person name="Long M."/>
            <person name="Low L."/>
            <person name="Lozovsky E."/>
            <person name="Lu J."/>
            <person name="Luo M."/>
            <person name="Machado C.A."/>
            <person name="Makalowski W."/>
            <person name="Marzo M."/>
            <person name="Matsuda M."/>
            <person name="Matzkin L."/>
            <person name="McAllister B."/>
            <person name="McBride C.S."/>
            <person name="McKernan B."/>
            <person name="McKernan K."/>
            <person name="Mendez-Lago M."/>
            <person name="Minx P."/>
            <person name="Mollenhauer M.U."/>
            <person name="Montooth K."/>
            <person name="Mount S.M."/>
            <person name="Mu X."/>
            <person name="Myers E."/>
            <person name="Negre B."/>
            <person name="Newfeld S."/>
            <person name="Nielsen R."/>
            <person name="Noor M.A."/>
            <person name="O'Grady P."/>
            <person name="Pachter L."/>
            <person name="Papaceit M."/>
            <person name="Parisi M.J."/>
            <person name="Parisi M."/>
            <person name="Parts L."/>
            <person name="Pedersen J.S."/>
            <person name="Pesole G."/>
            <person name="Phillippy A.M."/>
            <person name="Ponting C.P."/>
            <person name="Pop M."/>
            <person name="Porcelli D."/>
            <person name="Powell J.R."/>
            <person name="Prohaska S."/>
            <person name="Pruitt K."/>
            <person name="Puig M."/>
            <person name="Quesneville H."/>
            <person name="Ram K.R."/>
            <person name="Rand D."/>
            <person name="Rasmussen M.D."/>
            <person name="Reed L.K."/>
            <person name="Reenan R."/>
            <person name="Reily A."/>
            <person name="Remington K.A."/>
            <person name="Rieger T.T."/>
            <person name="Ritchie M.G."/>
            <person name="Robin C."/>
            <person name="Rogers Y.H."/>
            <person name="Rohde C."/>
            <person name="Rozas J."/>
            <person name="Rubenfield M.J."/>
            <person name="Ruiz A."/>
            <person name="Russo S."/>
            <person name="Salzberg S.L."/>
            <person name="Sanchez-Gracia A."/>
            <person name="Saranga D.J."/>
            <person name="Sato H."/>
            <person name="Schaeffer S.W."/>
            <person name="Schatz M.C."/>
            <person name="Schlenke T."/>
            <person name="Schwartz R."/>
            <person name="Segarra C."/>
            <person name="Singh R.S."/>
            <person name="Sirot L."/>
            <person name="Sirota M."/>
            <person name="Sisneros N.B."/>
            <person name="Smith C.D."/>
            <person name="Smith T.F."/>
            <person name="Spieth J."/>
            <person name="Stage D.E."/>
            <person name="Stark A."/>
            <person name="Stephan W."/>
            <person name="Strausberg R.L."/>
            <person name="Strempel S."/>
            <person name="Sturgill D."/>
            <person name="Sutton G."/>
            <person name="Sutton G.G."/>
            <person name="Tao W."/>
            <person name="Teichmann S."/>
            <person name="Tobari Y.N."/>
            <person name="Tomimura Y."/>
            <person name="Tsolas J.M."/>
            <person name="Valente V.L."/>
            <person name="Venter E."/>
            <person name="Venter J.C."/>
            <person name="Vicario S."/>
            <person name="Vieira F.G."/>
            <person name="Vilella A.J."/>
            <person name="Villasante A."/>
            <person name="Walenz B."/>
            <person name="Wang J."/>
            <person name="Wasserman M."/>
            <person name="Watts T."/>
            <person name="Wilson D."/>
            <person name="Wilson R.K."/>
            <person name="Wing R.A."/>
            <person name="Wolfner M.F."/>
            <person name="Wong A."/>
            <person name="Wong G.K."/>
            <person name="Wu C.I."/>
            <person name="Wu G."/>
            <person name="Yamamoto D."/>
            <person name="Yang H.P."/>
            <person name="Yang S.P."/>
            <person name="Yorke J.A."/>
            <person name="Yoshida K."/>
            <person name="Zdobnov E."/>
            <person name="Zhang P."/>
            <person name="Zhang Y."/>
            <person name="Zimin A.V."/>
            <person name="Baldwin J."/>
            <person name="Abdouelleil A."/>
            <person name="Abdulkadir J."/>
            <person name="Abebe A."/>
            <person name="Abera B."/>
            <person name="Abreu J."/>
            <person name="Acer S.C."/>
            <person name="Aftuck L."/>
            <person name="Alexander A."/>
            <person name="An P."/>
            <person name="Anderson E."/>
            <person name="Anderson S."/>
            <person name="Arachi H."/>
            <person name="Azer M."/>
            <person name="Bachantsang P."/>
            <person name="Barry A."/>
            <person name="Bayul T."/>
            <person name="Berlin A."/>
            <person name="Bessette D."/>
            <person name="Bloom T."/>
            <person name="Blye J."/>
            <person name="Boguslavskiy L."/>
            <person name="Bonnet C."/>
            <person name="Boukhgalter B."/>
            <person name="Bourzgui I."/>
            <person name="Brown A."/>
            <person name="Cahill P."/>
            <person name="Channer S."/>
            <person name="Cheshatsang Y."/>
            <person name="Chuda L."/>
            <person name="Citroen M."/>
            <person name="Collymore A."/>
            <person name="Cooke P."/>
            <person name="Costello M."/>
            <person name="D'Aco K."/>
            <person name="Daza R."/>
            <person name="De Haan G."/>
            <person name="DeGray S."/>
            <person name="DeMaso C."/>
            <person name="Dhargay N."/>
            <person name="Dooley K."/>
            <person name="Dooley E."/>
            <person name="Doricent M."/>
            <person name="Dorje P."/>
            <person name="Dorjee K."/>
            <person name="Dupes A."/>
            <person name="Elong R."/>
            <person name="Falk J."/>
            <person name="Farina A."/>
            <person name="Faro S."/>
            <person name="Ferguson D."/>
            <person name="Fisher S."/>
            <person name="Foley C.D."/>
            <person name="Franke A."/>
            <person name="Friedrich D."/>
            <person name="Gadbois L."/>
            <person name="Gearin G."/>
            <person name="Gearin C.R."/>
            <person name="Giannoukos G."/>
            <person name="Goode T."/>
            <person name="Graham J."/>
            <person name="Grandbois E."/>
            <person name="Grewal S."/>
            <person name="Gyaltsen K."/>
            <person name="Hafez N."/>
            <person name="Hagos B."/>
            <person name="Hall J."/>
            <person name="Henson C."/>
            <person name="Hollinger A."/>
            <person name="Honan T."/>
            <person name="Huard M.D."/>
            <person name="Hughes L."/>
            <person name="Hurhula B."/>
            <person name="Husby M.E."/>
            <person name="Kamat A."/>
            <person name="Kanga B."/>
            <person name="Kashin S."/>
            <person name="Khazanovich D."/>
            <person name="Kisner P."/>
            <person name="Lance K."/>
            <person name="Lara M."/>
            <person name="Lee W."/>
            <person name="Lennon N."/>
            <person name="Letendre F."/>
            <person name="LeVine R."/>
            <person name="Lipovsky A."/>
            <person name="Liu X."/>
            <person name="Liu J."/>
            <person name="Liu S."/>
            <person name="Lokyitsang T."/>
            <person name="Lokyitsang Y."/>
            <person name="Lubonja R."/>
            <person name="Lui A."/>
            <person name="MacDonald P."/>
            <person name="Magnisalis V."/>
            <person name="Maru K."/>
            <person name="Matthews C."/>
            <person name="McCusker W."/>
            <person name="McDonough S."/>
            <person name="Mehta T."/>
            <person name="Meldrim J."/>
            <person name="Meneus L."/>
            <person name="Mihai O."/>
            <person name="Mihalev A."/>
            <person name="Mihova T."/>
            <person name="Mittelman R."/>
            <person name="Mlenga V."/>
            <person name="Montmayeur A."/>
            <person name="Mulrain L."/>
            <person name="Navidi A."/>
            <person name="Naylor J."/>
            <person name="Negash T."/>
            <person name="Nguyen T."/>
            <person name="Nguyen N."/>
            <person name="Nicol R."/>
            <person name="Norbu C."/>
            <person name="Norbu N."/>
            <person name="Novod N."/>
            <person name="O'Neill B."/>
            <person name="Osman S."/>
            <person name="Markiewicz E."/>
            <person name="Oyono O.L."/>
            <person name="Patti C."/>
            <person name="Phunkhang P."/>
            <person name="Pierre F."/>
            <person name="Priest M."/>
            <person name="Raghuraman S."/>
            <person name="Rege F."/>
            <person name="Reyes R."/>
            <person name="Rise C."/>
            <person name="Rogov P."/>
            <person name="Ross K."/>
            <person name="Ryan E."/>
            <person name="Settipalli S."/>
            <person name="Shea T."/>
            <person name="Sherpa N."/>
            <person name="Shi L."/>
            <person name="Shih D."/>
            <person name="Sparrow T."/>
            <person name="Spaulding J."/>
            <person name="Stalker J."/>
            <person name="Stange-Thomann N."/>
            <person name="Stavropoulos S."/>
            <person name="Stone C."/>
            <person name="Strader C."/>
            <person name="Tesfaye S."/>
            <person name="Thomson T."/>
            <person name="Thoulutsang Y."/>
            <person name="Thoulutsang D."/>
            <person name="Topham K."/>
            <person name="Topping I."/>
            <person name="Tsamla T."/>
            <person name="Vassiliev H."/>
            <person name="Vo A."/>
            <person name="Wangchuk T."/>
            <person name="Wangdi T."/>
            <person name="Weiand M."/>
            <person name="Wilkinson J."/>
            <person name="Wilson A."/>
            <person name="Yadav S."/>
            <person name="Young G."/>
            <person name="Yu Q."/>
            <person name="Zembek L."/>
            <person name="Zhong D."/>
            <person name="Zimmer A."/>
            <person name="Zwirko Z."/>
            <person name="Jaffe D.B."/>
            <person name="Alvarez P."/>
            <person name="Brockman W."/>
            <person name="Butler J."/>
            <person name="Chin C."/>
            <person name="Gnerre S."/>
            <person name="Grabherr M."/>
            <person name="Kleber M."/>
            <person name="Mauceli E."/>
            <person name="MacCallum I."/>
        </authorList>
    </citation>
    <scope>NUCLEOTIDE SEQUENCE [LARGE SCALE GENOMIC DNA]</scope>
    <source>
        <strain evidence="5">Tucson 15081-1352.22</strain>
    </source>
</reference>
<dbReference type="AlphaFoldDB" id="B4KLI6"/>
<comment type="caution">
    <text evidence="1">Lacks conserved residue(s) required for the propagation of feature annotation.</text>
</comment>
<keyword evidence="2" id="KW-0732">Signal</keyword>
<dbReference type="PANTHER" id="PTHR10127">
    <property type="entry name" value="DISCOIDIN, CUB, EGF, LAMININ , AND ZINC METALLOPROTEASE DOMAIN CONTAINING"/>
    <property type="match status" value="1"/>
</dbReference>
<dbReference type="InterPro" id="IPR034035">
    <property type="entry name" value="Astacin-like_dom"/>
</dbReference>
<name>B4KLI6_DROMO</name>
<organism evidence="4 5">
    <name type="scientific">Drosophila mojavensis</name>
    <name type="common">Fruit fly</name>
    <dbReference type="NCBI Taxonomy" id="7230"/>
    <lineage>
        <taxon>Eukaryota</taxon>
        <taxon>Metazoa</taxon>
        <taxon>Ecdysozoa</taxon>
        <taxon>Arthropoda</taxon>
        <taxon>Hexapoda</taxon>
        <taxon>Insecta</taxon>
        <taxon>Pterygota</taxon>
        <taxon>Neoptera</taxon>
        <taxon>Endopterygota</taxon>
        <taxon>Diptera</taxon>
        <taxon>Brachycera</taxon>
        <taxon>Muscomorpha</taxon>
        <taxon>Ephydroidea</taxon>
        <taxon>Drosophilidae</taxon>
        <taxon>Drosophila</taxon>
    </lineage>
</organism>
<dbReference type="GO" id="GO:0004222">
    <property type="term" value="F:metalloendopeptidase activity"/>
    <property type="evidence" value="ECO:0007669"/>
    <property type="project" value="UniProtKB-UniRule"/>
</dbReference>
<evidence type="ECO:0000256" key="1">
    <source>
        <dbReference type="PROSITE-ProRule" id="PRU01211"/>
    </source>
</evidence>
<dbReference type="CDD" id="cd04280">
    <property type="entry name" value="ZnMc_astacin_like"/>
    <property type="match status" value="1"/>
</dbReference>
<dbReference type="SUPFAM" id="SSF55486">
    <property type="entry name" value="Metalloproteases ('zincins'), catalytic domain"/>
    <property type="match status" value="1"/>
</dbReference>
<evidence type="ECO:0000313" key="4">
    <source>
        <dbReference type="EMBL" id="EDW12867.1"/>
    </source>
</evidence>
<proteinExistence type="predicted"/>
<dbReference type="OrthoDB" id="291007at2759"/>
<protein>
    <recommendedName>
        <fullName evidence="2">Metalloendopeptidase</fullName>
        <ecNumber evidence="2">3.4.24.-</ecNumber>
    </recommendedName>
</protein>
<feature type="domain" description="Peptidase M12A" evidence="3">
    <location>
        <begin position="60"/>
        <end position="261"/>
    </location>
</feature>
<dbReference type="FunFam" id="3.40.390.10:FF:000037">
    <property type="entry name" value="Metalloendopeptidase"/>
    <property type="match status" value="1"/>
</dbReference>
<keyword evidence="5" id="KW-1185">Reference proteome</keyword>
<keyword evidence="1 2" id="KW-0378">Hydrolase</keyword>
<dbReference type="SMART" id="SM00235">
    <property type="entry name" value="ZnMc"/>
    <property type="match status" value="1"/>
</dbReference>
<dbReference type="GO" id="GO:0008270">
    <property type="term" value="F:zinc ion binding"/>
    <property type="evidence" value="ECO:0007669"/>
    <property type="project" value="UniProtKB-UniRule"/>
</dbReference>
<sequence>MSSMSRFLIIVRLILLLSLDIGAAPAPALAPVPAARTEVDPELTAGFSEGDMIISAEQRNGLRSDNYRWPNRTVYYYINNNIDQPHREQILVGLRKIEASSCLTFQEVTQDQKYYVNITSEPGGCFTAVGFQNRVQQMNLESYPLDEGCYRMGTIMHEMLHALGFYHEQSSADRDEYVRIAFENIEEGKEHNFEKFDNDKVDNFDQEYDYGSVLHYSPYGFSKNGEMTIVPFKEGAEKQMGQRLQMSQWDINKLNMMYKCPQQV</sequence>
<dbReference type="EMBL" id="CH933807">
    <property type="protein sequence ID" value="EDW12867.1"/>
    <property type="molecule type" value="Genomic_DNA"/>
</dbReference>
<dbReference type="Pfam" id="PF01400">
    <property type="entry name" value="Astacin"/>
    <property type="match status" value="1"/>
</dbReference>
<dbReference type="PROSITE" id="PS51864">
    <property type="entry name" value="ASTACIN"/>
    <property type="match status" value="1"/>
</dbReference>
<dbReference type="GO" id="GO:0006508">
    <property type="term" value="P:proteolysis"/>
    <property type="evidence" value="ECO:0007669"/>
    <property type="project" value="UniProtKB-KW"/>
</dbReference>
<evidence type="ECO:0000256" key="2">
    <source>
        <dbReference type="RuleBase" id="RU361183"/>
    </source>
</evidence>
<accession>B4KLI6</accession>
<dbReference type="PANTHER" id="PTHR10127:SF814">
    <property type="entry name" value="MEPRIN A SUBUNIT BETA"/>
    <property type="match status" value="1"/>
</dbReference>
<dbReference type="PRINTS" id="PR00480">
    <property type="entry name" value="ASTACIN"/>
</dbReference>
<dbReference type="HOGENOM" id="CLU_017286_2_3_1"/>
<dbReference type="OMA" id="YRMGTIM"/>
<dbReference type="KEGG" id="dmo:Dmoj_GI22596"/>
<dbReference type="SMR" id="B4KLI6"/>
<feature type="signal peptide" evidence="2">
    <location>
        <begin position="1"/>
        <end position="23"/>
    </location>
</feature>
<dbReference type="eggNOG" id="KOG3714">
    <property type="taxonomic scope" value="Eukaryota"/>
</dbReference>
<keyword evidence="1 2" id="KW-0645">Protease</keyword>
<dbReference type="PhylomeDB" id="B4KLI6"/>
<feature type="binding site" evidence="1">
    <location>
        <position position="157"/>
    </location>
    <ligand>
        <name>Zn(2+)</name>
        <dbReference type="ChEBI" id="CHEBI:29105"/>
        <note>catalytic</note>
    </ligand>
</feature>
<dbReference type="MEROPS" id="M12.A09"/>
<keyword evidence="1 2" id="KW-0482">Metalloprotease</keyword>
<feature type="chain" id="PRO_5005123199" description="Metalloendopeptidase" evidence="2">
    <location>
        <begin position="24"/>
        <end position="264"/>
    </location>
</feature>
<dbReference type="EC" id="3.4.24.-" evidence="2"/>
<dbReference type="InterPro" id="IPR001506">
    <property type="entry name" value="Peptidase_M12A"/>
</dbReference>
<keyword evidence="1 2" id="KW-0479">Metal-binding</keyword>
<dbReference type="InterPro" id="IPR024079">
    <property type="entry name" value="MetalloPept_cat_dom_sf"/>
</dbReference>
<feature type="binding site" evidence="1">
    <location>
        <position position="167"/>
    </location>
    <ligand>
        <name>Zn(2+)</name>
        <dbReference type="ChEBI" id="CHEBI:29105"/>
        <note>catalytic</note>
    </ligand>
</feature>
<feature type="active site" evidence="1">
    <location>
        <position position="158"/>
    </location>
</feature>
<dbReference type="InterPro" id="IPR006026">
    <property type="entry name" value="Peptidase_Metallo"/>
</dbReference>
<dbReference type="InParanoid" id="B4KLI6"/>
<dbReference type="Proteomes" id="UP000009192">
    <property type="component" value="Unassembled WGS sequence"/>
</dbReference>
<comment type="cofactor">
    <cofactor evidence="1 2">
        <name>Zn(2+)</name>
        <dbReference type="ChEBI" id="CHEBI:29105"/>
    </cofactor>
    <text evidence="1 2">Binds 1 zinc ion per subunit.</text>
</comment>
<keyword evidence="1 2" id="KW-0862">Zinc</keyword>
<dbReference type="Gene3D" id="3.40.390.10">
    <property type="entry name" value="Collagenase (Catalytic Domain)"/>
    <property type="match status" value="1"/>
</dbReference>
<evidence type="ECO:0000259" key="3">
    <source>
        <dbReference type="PROSITE" id="PS51864"/>
    </source>
</evidence>
<evidence type="ECO:0000313" key="5">
    <source>
        <dbReference type="Proteomes" id="UP000009192"/>
    </source>
</evidence>